<evidence type="ECO:0000256" key="2">
    <source>
        <dbReference type="ARBA" id="ARBA00022908"/>
    </source>
</evidence>
<dbReference type="Pfam" id="PF00589">
    <property type="entry name" value="Phage_integrase"/>
    <property type="match status" value="1"/>
</dbReference>
<dbReference type="Proteomes" id="UP000885750">
    <property type="component" value="Unassembled WGS sequence"/>
</dbReference>
<dbReference type="EMBL" id="DRMS01000164">
    <property type="protein sequence ID" value="HFC91987.1"/>
    <property type="molecule type" value="Genomic_DNA"/>
</dbReference>
<accession>A0A7V2WUS0</accession>
<organism evidence="5">
    <name type="scientific">Leucothrix mucor</name>
    <dbReference type="NCBI Taxonomy" id="45248"/>
    <lineage>
        <taxon>Bacteria</taxon>
        <taxon>Pseudomonadati</taxon>
        <taxon>Pseudomonadota</taxon>
        <taxon>Gammaproteobacteria</taxon>
        <taxon>Thiotrichales</taxon>
        <taxon>Thiotrichaceae</taxon>
        <taxon>Leucothrix</taxon>
    </lineage>
</organism>
<evidence type="ECO:0000256" key="3">
    <source>
        <dbReference type="ARBA" id="ARBA00023172"/>
    </source>
</evidence>
<dbReference type="PANTHER" id="PTHR30629">
    <property type="entry name" value="PROPHAGE INTEGRASE"/>
    <property type="match status" value="1"/>
</dbReference>
<evidence type="ECO:0000256" key="1">
    <source>
        <dbReference type="ARBA" id="ARBA00008857"/>
    </source>
</evidence>
<dbReference type="SUPFAM" id="SSF56349">
    <property type="entry name" value="DNA breaking-rejoining enzymes"/>
    <property type="match status" value="1"/>
</dbReference>
<dbReference type="InterPro" id="IPR013762">
    <property type="entry name" value="Integrase-like_cat_sf"/>
</dbReference>
<keyword evidence="3" id="KW-0233">DNA recombination</keyword>
<dbReference type="GO" id="GO:0006310">
    <property type="term" value="P:DNA recombination"/>
    <property type="evidence" value="ECO:0007669"/>
    <property type="project" value="UniProtKB-KW"/>
</dbReference>
<dbReference type="Gene3D" id="1.10.443.10">
    <property type="entry name" value="Intergrase catalytic core"/>
    <property type="match status" value="1"/>
</dbReference>
<evidence type="ECO:0000259" key="4">
    <source>
        <dbReference type="Pfam" id="PF00589"/>
    </source>
</evidence>
<dbReference type="InterPro" id="IPR011010">
    <property type="entry name" value="DNA_brk_join_enz"/>
</dbReference>
<reference evidence="5" key="1">
    <citation type="journal article" date="2020" name="mSystems">
        <title>Genome- and Community-Level Interaction Insights into Carbon Utilization and Element Cycling Functions of Hydrothermarchaeota in Hydrothermal Sediment.</title>
        <authorList>
            <person name="Zhou Z."/>
            <person name="Liu Y."/>
            <person name="Xu W."/>
            <person name="Pan J."/>
            <person name="Luo Z.H."/>
            <person name="Li M."/>
        </authorList>
    </citation>
    <scope>NUCLEOTIDE SEQUENCE [LARGE SCALE GENOMIC DNA]</scope>
    <source>
        <strain evidence="5">HyVt-493</strain>
    </source>
</reference>
<dbReference type="PANTHER" id="PTHR30629:SF2">
    <property type="entry name" value="PROPHAGE INTEGRASE INTS-RELATED"/>
    <property type="match status" value="1"/>
</dbReference>
<feature type="domain" description="Tyr recombinase" evidence="4">
    <location>
        <begin position="1"/>
        <end position="64"/>
    </location>
</feature>
<proteinExistence type="inferred from homology"/>
<keyword evidence="2" id="KW-0229">DNA integration</keyword>
<dbReference type="InterPro" id="IPR002104">
    <property type="entry name" value="Integrase_catalytic"/>
</dbReference>
<dbReference type="GO" id="GO:0015074">
    <property type="term" value="P:DNA integration"/>
    <property type="evidence" value="ECO:0007669"/>
    <property type="project" value="UniProtKB-KW"/>
</dbReference>
<gene>
    <name evidence="5" type="ORF">ENJ51_04165</name>
</gene>
<protein>
    <submittedName>
        <fullName evidence="5">Integrase</fullName>
    </submittedName>
</protein>
<dbReference type="AlphaFoldDB" id="A0A7V2WUS0"/>
<feature type="non-terminal residue" evidence="5">
    <location>
        <position position="1"/>
    </location>
</feature>
<comment type="similarity">
    <text evidence="1">Belongs to the 'phage' integrase family.</text>
</comment>
<evidence type="ECO:0000313" key="5">
    <source>
        <dbReference type="EMBL" id="HFC91987.1"/>
    </source>
</evidence>
<comment type="caution">
    <text evidence="5">The sequence shown here is derived from an EMBL/GenBank/DDBJ whole genome shotgun (WGS) entry which is preliminary data.</text>
</comment>
<name>A0A7V2WUS0_LEUMU</name>
<sequence>PMSENTINASLRRMGYTKEEITGHGFRAMASTLLNEQGFNEDWVEMQLTHAPRNKIRAIYNRAKYLPQRKQMMQHWADYLDNLRTGADIIPFKKRA</sequence>
<dbReference type="GO" id="GO:0003677">
    <property type="term" value="F:DNA binding"/>
    <property type="evidence" value="ECO:0007669"/>
    <property type="project" value="InterPro"/>
</dbReference>
<dbReference type="InterPro" id="IPR050808">
    <property type="entry name" value="Phage_Integrase"/>
</dbReference>